<gene>
    <name evidence="1" type="ordered locus">Ccan_00080</name>
</gene>
<reference evidence="1 2" key="1">
    <citation type="journal article" date="2011" name="J. Bacteriol.">
        <title>Complete genome sequence of the dog commensal and human pathogen Capnocytophaga canimorsus strain 5.</title>
        <authorList>
            <person name="Manfredi P."/>
            <person name="Pagni M."/>
            <person name="Cornelis G.R."/>
        </authorList>
    </citation>
    <scope>NUCLEOTIDE SEQUENCE [LARGE SCALE GENOMIC DNA]</scope>
    <source>
        <strain evidence="2">5</strain>
    </source>
</reference>
<dbReference type="STRING" id="860228.Ccan_00080"/>
<dbReference type="InterPro" id="IPR011664">
    <property type="entry name" value="Abi_system_AbiD/AbiF-like"/>
</dbReference>
<dbReference type="eggNOG" id="COG4823">
    <property type="taxonomic scope" value="Bacteria"/>
</dbReference>
<dbReference type="AlphaFoldDB" id="F9YPF7"/>
<dbReference type="RefSeq" id="WP_013996126.1">
    <property type="nucleotide sequence ID" value="NC_015846.1"/>
</dbReference>
<dbReference type="HOGENOM" id="CLU_044962_2_1_10"/>
<evidence type="ECO:0000313" key="1">
    <source>
        <dbReference type="EMBL" id="AEK22131.1"/>
    </source>
</evidence>
<dbReference type="Pfam" id="PF07751">
    <property type="entry name" value="Abi_2"/>
    <property type="match status" value="1"/>
</dbReference>
<evidence type="ECO:0000313" key="2">
    <source>
        <dbReference type="Proteomes" id="UP000008895"/>
    </source>
</evidence>
<keyword evidence="2" id="KW-1185">Reference proteome</keyword>
<sequence length="298" mass="35884">MNWFDMGKEAKSLDEQIQILRDRGMILDCGEDKVKEHLLDIGYYRLGFYWFPFEKDNNSNDRKHCFVPDTKFSTIIDLYYLDVDLRHLLIKHINRIEINFRTKLVYYVSNKYKNSPVWFADSKVMKRNFINSFDDYYNDNFRRNKVIENHHRNNINDKYAPAWKTLEHFTFGTNFLIYKSLLENDMKKIISNCYGINDVDKFIKIIQMIVFVRNYCAHSGVMFDLRNTYGIPKLPFYQFNNKDRHCLDSCIKVIIYILSKISQNRANELEQDLKNLFKKNAENPIIKNIIETKINYIY</sequence>
<name>F9YPF7_CAPCC</name>
<protein>
    <submittedName>
        <fullName evidence="1">Abi family protein</fullName>
    </submittedName>
</protein>
<dbReference type="KEGG" id="ccm:Ccan_00080"/>
<accession>F9YPF7</accession>
<dbReference type="EMBL" id="CP002113">
    <property type="protein sequence ID" value="AEK22131.1"/>
    <property type="molecule type" value="Genomic_DNA"/>
</dbReference>
<dbReference type="Proteomes" id="UP000008895">
    <property type="component" value="Chromosome"/>
</dbReference>
<proteinExistence type="predicted"/>
<organism evidence="1 2">
    <name type="scientific">Capnocytophaga canimorsus (strain 5)</name>
    <dbReference type="NCBI Taxonomy" id="860228"/>
    <lineage>
        <taxon>Bacteria</taxon>
        <taxon>Pseudomonadati</taxon>
        <taxon>Bacteroidota</taxon>
        <taxon>Flavobacteriia</taxon>
        <taxon>Flavobacteriales</taxon>
        <taxon>Flavobacteriaceae</taxon>
        <taxon>Capnocytophaga</taxon>
    </lineage>
</organism>